<feature type="non-terminal residue" evidence="1">
    <location>
        <position position="137"/>
    </location>
</feature>
<protein>
    <recommendedName>
        <fullName evidence="3">CHK kinase-like domain-containing protein</fullName>
    </recommendedName>
</protein>
<evidence type="ECO:0008006" key="3">
    <source>
        <dbReference type="Google" id="ProtNLM"/>
    </source>
</evidence>
<dbReference type="PANTHER" id="PTHR23020">
    <property type="entry name" value="UNCHARACTERIZED NUCLEAR HORMONE RECEPTOR-RELATED"/>
    <property type="match status" value="1"/>
</dbReference>
<dbReference type="Pfam" id="PF02958">
    <property type="entry name" value="EcKL"/>
    <property type="match status" value="1"/>
</dbReference>
<accession>A0AAV5UYN2</accession>
<evidence type="ECO:0000313" key="1">
    <source>
        <dbReference type="EMBL" id="GMT12397.1"/>
    </source>
</evidence>
<dbReference type="PANTHER" id="PTHR23020:SF20">
    <property type="entry name" value="CHK KINASE-LIKE DOMAIN-CONTAINING PROTEIN"/>
    <property type="match status" value="1"/>
</dbReference>
<organism evidence="1 2">
    <name type="scientific">Pristionchus fissidentatus</name>
    <dbReference type="NCBI Taxonomy" id="1538716"/>
    <lineage>
        <taxon>Eukaryota</taxon>
        <taxon>Metazoa</taxon>
        <taxon>Ecdysozoa</taxon>
        <taxon>Nematoda</taxon>
        <taxon>Chromadorea</taxon>
        <taxon>Rhabditida</taxon>
        <taxon>Rhabditina</taxon>
        <taxon>Diplogasteromorpha</taxon>
        <taxon>Diplogasteroidea</taxon>
        <taxon>Neodiplogasteridae</taxon>
        <taxon>Pristionchus</taxon>
    </lineage>
</organism>
<name>A0AAV5UYN2_9BILA</name>
<proteinExistence type="predicted"/>
<keyword evidence="2" id="KW-1185">Reference proteome</keyword>
<reference evidence="1" key="1">
    <citation type="submission" date="2023-10" db="EMBL/GenBank/DDBJ databases">
        <title>Genome assembly of Pristionchus species.</title>
        <authorList>
            <person name="Yoshida K."/>
            <person name="Sommer R.J."/>
        </authorList>
    </citation>
    <scope>NUCLEOTIDE SEQUENCE</scope>
    <source>
        <strain evidence="1">RS5133</strain>
    </source>
</reference>
<comment type="caution">
    <text evidence="1">The sequence shown here is derived from an EMBL/GenBank/DDBJ whole genome shotgun (WGS) entry which is preliminary data.</text>
</comment>
<dbReference type="AlphaFoldDB" id="A0AAV5UYN2"/>
<feature type="non-terminal residue" evidence="1">
    <location>
        <position position="1"/>
    </location>
</feature>
<dbReference type="SUPFAM" id="SSF56112">
    <property type="entry name" value="Protein kinase-like (PK-like)"/>
    <property type="match status" value="1"/>
</dbReference>
<dbReference type="InterPro" id="IPR052961">
    <property type="entry name" value="Oxido-Kinase-like_Enzymes"/>
</dbReference>
<evidence type="ECO:0000313" key="2">
    <source>
        <dbReference type="Proteomes" id="UP001432322"/>
    </source>
</evidence>
<dbReference type="Gene3D" id="3.90.1200.10">
    <property type="match status" value="1"/>
</dbReference>
<dbReference type="Proteomes" id="UP001432322">
    <property type="component" value="Unassembled WGS sequence"/>
</dbReference>
<dbReference type="EMBL" id="BTSY01000001">
    <property type="protein sequence ID" value="GMT12397.1"/>
    <property type="molecule type" value="Genomic_DNA"/>
</dbReference>
<dbReference type="InterPro" id="IPR011009">
    <property type="entry name" value="Kinase-like_dom_sf"/>
</dbReference>
<sequence length="137" mass="16244">SDLPFTLGHTNMWTNNILFSKKEKSEELQLLAFIDWQNTSVCNPLLDVVSVIGINMNANDRRKHEREILQHYIDEMKKRSHRFKKKFPIDTVEKLLPEYRKTLRFAALQLLMFVPSEKTEELGVLTQRFIRILEDIV</sequence>
<gene>
    <name evidence="1" type="ORF">PFISCL1PPCAC_3694</name>
</gene>
<dbReference type="InterPro" id="IPR004119">
    <property type="entry name" value="EcKL"/>
</dbReference>